<dbReference type="Pfam" id="PF03181">
    <property type="entry name" value="BURP"/>
    <property type="match status" value="1"/>
</dbReference>
<dbReference type="EMBL" id="NMUH01001020">
    <property type="protein sequence ID" value="MQL87967.1"/>
    <property type="molecule type" value="Genomic_DNA"/>
</dbReference>
<feature type="compositionally biased region" description="Low complexity" evidence="1">
    <location>
        <begin position="821"/>
        <end position="836"/>
    </location>
</feature>
<gene>
    <name evidence="3" type="ORF">Taro_020532</name>
</gene>
<dbReference type="SMART" id="SM01045">
    <property type="entry name" value="BURP"/>
    <property type="match status" value="1"/>
</dbReference>
<accession>A0A843UZV1</accession>
<feature type="compositionally biased region" description="Basic and acidic residues" evidence="1">
    <location>
        <begin position="886"/>
        <end position="898"/>
    </location>
</feature>
<reference evidence="3" key="1">
    <citation type="submission" date="2017-07" db="EMBL/GenBank/DDBJ databases">
        <title>Taro Niue Genome Assembly and Annotation.</title>
        <authorList>
            <person name="Atibalentja N."/>
            <person name="Keating K."/>
            <person name="Fields C.J."/>
        </authorList>
    </citation>
    <scope>NUCLEOTIDE SEQUENCE</scope>
    <source>
        <strain evidence="3">Niue_2</strain>
        <tissue evidence="3">Leaf</tissue>
    </source>
</reference>
<keyword evidence="4" id="KW-1185">Reference proteome</keyword>
<dbReference type="Pfam" id="PF10189">
    <property type="entry name" value="Ints3_N"/>
    <property type="match status" value="1"/>
</dbReference>
<name>A0A843UZV1_COLES</name>
<dbReference type="AlphaFoldDB" id="A0A843UZV1"/>
<dbReference type="PANTHER" id="PTHR13587">
    <property type="entry name" value="INTEGRATOR COMPLEX SUBUNIT 3"/>
    <property type="match status" value="1"/>
</dbReference>
<sequence>MNTPAVAEHRLLRAGEHEAPDTTELSLREAFALLRPRLRPPFSLRTPSPSDYHQLVLAIAYGALTAPPRTARTHLVHLHAVVTDAYDLFIRTLLRLSLESYPRLLQPARAQLLWVISELIGADAVRVDRLVVSLLRWVRIGDFSPPNLWLAEGLLKVLCGRWDWLVEEPSVLTSALFLYLRLLADHYRLASDQKVEALKGLEIDFCIRVVRQHFDLCMGMGRDLLRLLQDVAFIPEFRDVWKDLLFEPRVFGVPGYSDIWQVYRTRTPVQYFLLGITPEMETRMRFLFTHVKLGNQRRYQEWFARKFLCRPECETIVVDLVRFICCAHHPPNEILRSNIIPRWAVIGWLLKSCRKNYFAANAKLALFYDWLFFDDKVDSIMNIEPAILLMLHSVPEYVGFTQELMEFLFLLIDHYDVDRKDLIAQGVLKSFDMLVKKGVVQSLDLLSTCSLISPLLKERFNVFIHGSKPQAVKDLYLSSDVKTLGGPKKSASCEKTGFSNVKGLVDNLCATMTQAGSNNLQTLGRLLVTFAKLDKQAIDKELGGNSSTTVEALASQITEAFKLVGYDMFSPINSLQDVDDEALSATTMENPEATFTPLPVVDAFPFSTEKLPEIMTLFSIKTDSKEAEDVKKTLLPCDAVDPGEAKLCATSLESMVDFAISSLGTRSVQALSSEGAKKRQARCLRPATVAVDSLLAFLDGAIAVFPDSGSRYYSGRAHPVGIPPGPHARWESHRGLPHPVGLPPGLRGQWGPHRCPHTRWESHRGSRTRWASHQGRAASGGAHRCPHTRWESHRGLRTRWASHQGRAASGGAHRCPHTHRSPTGTSTPGGPPTDASPSHRHREKEGKEGGETETESNKDVPGGGSPGGTRNIFRWDAHLHSQTPIKGEELQKGERGEKTGLATKPGAPRNRPRPSCCDQKLLCCLALFYTSLKAGNLPCSVQGKCMTWKVCA</sequence>
<evidence type="ECO:0000313" key="3">
    <source>
        <dbReference type="EMBL" id="MQL87967.1"/>
    </source>
</evidence>
<evidence type="ECO:0000256" key="1">
    <source>
        <dbReference type="SAM" id="MobiDB-lite"/>
    </source>
</evidence>
<dbReference type="InterPro" id="IPR019333">
    <property type="entry name" value="INTS3_N"/>
</dbReference>
<feature type="domain" description="BURP" evidence="2">
    <location>
        <begin position="575"/>
        <end position="693"/>
    </location>
</feature>
<dbReference type="GO" id="GO:0005737">
    <property type="term" value="C:cytoplasm"/>
    <property type="evidence" value="ECO:0007669"/>
    <property type="project" value="TreeGrafter"/>
</dbReference>
<proteinExistence type="predicted"/>
<feature type="compositionally biased region" description="Basic and acidic residues" evidence="1">
    <location>
        <begin position="843"/>
        <end position="858"/>
    </location>
</feature>
<dbReference type="Proteomes" id="UP000652761">
    <property type="component" value="Unassembled WGS sequence"/>
</dbReference>
<comment type="caution">
    <text evidence="3">The sequence shown here is derived from an EMBL/GenBank/DDBJ whole genome shotgun (WGS) entry which is preliminary data.</text>
</comment>
<dbReference type="OrthoDB" id="2021145at2759"/>
<protein>
    <recommendedName>
        <fullName evidence="2">BURP domain-containing protein</fullName>
    </recommendedName>
</protein>
<dbReference type="InterPro" id="IPR045334">
    <property type="entry name" value="INTS3"/>
</dbReference>
<dbReference type="PROSITE" id="PS51277">
    <property type="entry name" value="BURP"/>
    <property type="match status" value="1"/>
</dbReference>
<organism evidence="3 4">
    <name type="scientific">Colocasia esculenta</name>
    <name type="common">Wild taro</name>
    <name type="synonym">Arum esculentum</name>
    <dbReference type="NCBI Taxonomy" id="4460"/>
    <lineage>
        <taxon>Eukaryota</taxon>
        <taxon>Viridiplantae</taxon>
        <taxon>Streptophyta</taxon>
        <taxon>Embryophyta</taxon>
        <taxon>Tracheophyta</taxon>
        <taxon>Spermatophyta</taxon>
        <taxon>Magnoliopsida</taxon>
        <taxon>Liliopsida</taxon>
        <taxon>Araceae</taxon>
        <taxon>Aroideae</taxon>
        <taxon>Colocasieae</taxon>
        <taxon>Colocasia</taxon>
    </lineage>
</organism>
<dbReference type="PANTHER" id="PTHR13587:SF7">
    <property type="entry name" value="INTEGRATOR COMPLEX SUBUNIT 3"/>
    <property type="match status" value="1"/>
</dbReference>
<feature type="region of interest" description="Disordered" evidence="1">
    <location>
        <begin position="758"/>
        <end position="913"/>
    </location>
</feature>
<dbReference type="InterPro" id="IPR004873">
    <property type="entry name" value="BURP_dom"/>
</dbReference>
<evidence type="ECO:0000259" key="2">
    <source>
        <dbReference type="PROSITE" id="PS51277"/>
    </source>
</evidence>
<evidence type="ECO:0000313" key="4">
    <source>
        <dbReference type="Proteomes" id="UP000652761"/>
    </source>
</evidence>